<dbReference type="CDD" id="cd06558">
    <property type="entry name" value="crotonase-like"/>
    <property type="match status" value="1"/>
</dbReference>
<keyword evidence="5" id="KW-1185">Reference proteome</keyword>
<evidence type="ECO:0000313" key="4">
    <source>
        <dbReference type="EMBL" id="GAA1865884.1"/>
    </source>
</evidence>
<feature type="region of interest" description="Disordered" evidence="3">
    <location>
        <begin position="75"/>
        <end position="107"/>
    </location>
</feature>
<organism evidence="4 5">
    <name type="scientific">Pseudonocardia ailaonensis</name>
    <dbReference type="NCBI Taxonomy" id="367279"/>
    <lineage>
        <taxon>Bacteria</taxon>
        <taxon>Bacillati</taxon>
        <taxon>Actinomycetota</taxon>
        <taxon>Actinomycetes</taxon>
        <taxon>Pseudonocardiales</taxon>
        <taxon>Pseudonocardiaceae</taxon>
        <taxon>Pseudonocardia</taxon>
    </lineage>
</organism>
<comment type="caution">
    <text evidence="4">The sequence shown here is derived from an EMBL/GenBank/DDBJ whole genome shotgun (WGS) entry which is preliminary data.</text>
</comment>
<protein>
    <submittedName>
        <fullName evidence="4">Crotonase/enoyl-CoA hydratase family protein</fullName>
    </submittedName>
</protein>
<comment type="similarity">
    <text evidence="1 2">Belongs to the enoyl-CoA hydratase/isomerase family.</text>
</comment>
<gene>
    <name evidence="4" type="ORF">GCM10009836_52830</name>
</gene>
<dbReference type="PANTHER" id="PTHR43802:SF1">
    <property type="entry name" value="IP11341P-RELATED"/>
    <property type="match status" value="1"/>
</dbReference>
<sequence length="313" mass="34856">MTSASDTGEQPAEYEEILYSVRDRIATVTLNQPARRNALTFRMRREIINALRTAERDDDVTVILIRANGPSFSGGYALSTAPRPKPEAGAPDAPETPQPKSYWDDGSRPERWIDAEEFDGWTDQWARSCLRDWMNVWELLKPVVAMVHGHCLAGGSELMSLCDIAFVADDAQIGYPPMRGMTTPDIPYFPWKMTMAQAKYLQLTGNSVTGAEAAAMGWVAKSFPADELEAQTMRELRAMSHIAPSLLAANKESVNQAYEIMGMRTHFNQAWTMHSLSGALRPGARDFSQRLREGGLKAALEWRDGPARAEGFR</sequence>
<dbReference type="PROSITE" id="PS00166">
    <property type="entry name" value="ENOYL_COA_HYDRATASE"/>
    <property type="match status" value="1"/>
</dbReference>
<dbReference type="InterPro" id="IPR001753">
    <property type="entry name" value="Enoyl-CoA_hydra/iso"/>
</dbReference>
<dbReference type="SUPFAM" id="SSF52096">
    <property type="entry name" value="ClpP/crotonase"/>
    <property type="match status" value="1"/>
</dbReference>
<dbReference type="Gene3D" id="3.90.226.10">
    <property type="entry name" value="2-enoyl-CoA Hydratase, Chain A, domain 1"/>
    <property type="match status" value="1"/>
</dbReference>
<evidence type="ECO:0000256" key="3">
    <source>
        <dbReference type="SAM" id="MobiDB-lite"/>
    </source>
</evidence>
<evidence type="ECO:0000256" key="1">
    <source>
        <dbReference type="ARBA" id="ARBA00005254"/>
    </source>
</evidence>
<evidence type="ECO:0000256" key="2">
    <source>
        <dbReference type="RuleBase" id="RU003707"/>
    </source>
</evidence>
<evidence type="ECO:0000313" key="5">
    <source>
        <dbReference type="Proteomes" id="UP001500449"/>
    </source>
</evidence>
<name>A0ABN2NEK9_9PSEU</name>
<dbReference type="PANTHER" id="PTHR43802">
    <property type="entry name" value="ENOYL-COA HYDRATASE"/>
    <property type="match status" value="1"/>
</dbReference>
<reference evidence="4 5" key="1">
    <citation type="journal article" date="2019" name="Int. J. Syst. Evol. Microbiol.">
        <title>The Global Catalogue of Microorganisms (GCM) 10K type strain sequencing project: providing services to taxonomists for standard genome sequencing and annotation.</title>
        <authorList>
            <consortium name="The Broad Institute Genomics Platform"/>
            <consortium name="The Broad Institute Genome Sequencing Center for Infectious Disease"/>
            <person name="Wu L."/>
            <person name="Ma J."/>
        </authorList>
    </citation>
    <scope>NUCLEOTIDE SEQUENCE [LARGE SCALE GENOMIC DNA]</scope>
    <source>
        <strain evidence="4 5">JCM 16009</strain>
    </source>
</reference>
<proteinExistence type="inferred from homology"/>
<accession>A0ABN2NEK9</accession>
<dbReference type="EMBL" id="BAAAQK010000021">
    <property type="protein sequence ID" value="GAA1865884.1"/>
    <property type="molecule type" value="Genomic_DNA"/>
</dbReference>
<dbReference type="RefSeq" id="WP_344422603.1">
    <property type="nucleotide sequence ID" value="NZ_BAAAQK010000021.1"/>
</dbReference>
<dbReference type="InterPro" id="IPR029045">
    <property type="entry name" value="ClpP/crotonase-like_dom_sf"/>
</dbReference>
<dbReference type="InterPro" id="IPR018376">
    <property type="entry name" value="Enoyl-CoA_hyd/isom_CS"/>
</dbReference>
<dbReference type="Pfam" id="PF00378">
    <property type="entry name" value="ECH_1"/>
    <property type="match status" value="2"/>
</dbReference>
<dbReference type="Proteomes" id="UP001500449">
    <property type="component" value="Unassembled WGS sequence"/>
</dbReference>